<dbReference type="Proteomes" id="UP000323274">
    <property type="component" value="Unassembled WGS sequence"/>
</dbReference>
<name>A0A5A5U4L6_LEUCI</name>
<dbReference type="InterPro" id="IPR048101">
    <property type="entry name" value="MobP2"/>
</dbReference>
<organism evidence="1 2">
    <name type="scientific">Leuconostoc citreum</name>
    <dbReference type="NCBI Taxonomy" id="33964"/>
    <lineage>
        <taxon>Bacteria</taxon>
        <taxon>Bacillati</taxon>
        <taxon>Bacillota</taxon>
        <taxon>Bacilli</taxon>
        <taxon>Lactobacillales</taxon>
        <taxon>Lactobacillaceae</taxon>
        <taxon>Leuconostoc</taxon>
    </lineage>
</organism>
<dbReference type="AlphaFoldDB" id="A0A5A5U4L6"/>
<dbReference type="EMBL" id="BJJW01000036">
    <property type="protein sequence ID" value="GDZ84783.1"/>
    <property type="molecule type" value="Genomic_DNA"/>
</dbReference>
<reference evidence="1 2" key="1">
    <citation type="submission" date="2019-04" db="EMBL/GenBank/DDBJ databases">
        <title>A pseudo-fructophilic Leuconostoc citreum strain F192-5 isolated from peel of satsuma mandarin: the first report for isolation and characterization of strain-dependent fructophilic-like characteristics.</title>
        <authorList>
            <person name="Maeno S."/>
            <person name="Tanizawa Y."/>
            <person name="Kajikawa A."/>
            <person name="Kanesaki Y."/>
            <person name="Kubota E."/>
            <person name="Arita M."/>
            <person name="Leon D."/>
            <person name="Endo A."/>
        </authorList>
    </citation>
    <scope>NUCLEOTIDE SEQUENCE [LARGE SCALE GENOMIC DNA]</scope>
    <source>
        <strain evidence="1 2">F192-5</strain>
    </source>
</reference>
<proteinExistence type="predicted"/>
<dbReference type="RefSeq" id="WP_241652884.1">
    <property type="nucleotide sequence ID" value="NZ_BJJW01000036.1"/>
</dbReference>
<evidence type="ECO:0000313" key="2">
    <source>
        <dbReference type="Proteomes" id="UP000323274"/>
    </source>
</evidence>
<evidence type="ECO:0000313" key="1">
    <source>
        <dbReference type="EMBL" id="GDZ84783.1"/>
    </source>
</evidence>
<sequence length="500" mass="57712">MAKTGKLADFKLGEKKTAMVNLPAQFVTASSANAKGQKYSNLVDYANNKDKIDDQNNESITELLDLKKQFNEAGYATRTSATTEQEPLFSSDKLHYNNHDISVLRKRLDTAQANGNNIHELAFSLRGDWLVENNLYDPKTGNIDQDKLKHAQQKVVKTLINQGFKLPLGESDRDVVWFGVIHQDTDHLNMHLWFAKESKETRPEMLKQSGPYKGQPTGVITLEKIELTKREFRNELMNEKSRQKRTDVLKGLGQLKKDIVSASGEVLADGRYVGQLKAIFLALPQDQKGHWQVGNNRLMDNNTKMAKANHLTNQLLNDMFQNEFKSEYDEFKQLGQQFDAFNIEDQGVMRKGQRKLSENKDEALRRRLANKLYRHFNQIQDNELETIDQKLIDIRSRIHDHQDSHLTKTAFKTGLKENNIQESNSKVAQINNIPVKNNFNKTRIDNVMLKSNKSFFKINRMWQQDIRAETNAERQFLRNQKSAARGQQIEEIESQNHRTI</sequence>
<comment type="caution">
    <text evidence="1">The sequence shown here is derived from an EMBL/GenBank/DDBJ whole genome shotgun (WGS) entry which is preliminary data.</text>
</comment>
<dbReference type="Pfam" id="PF18555">
    <property type="entry name" value="MobL"/>
    <property type="match status" value="1"/>
</dbReference>
<accession>A0A5A5U4L6</accession>
<dbReference type="InterPro" id="IPR041073">
    <property type="entry name" value="MobL"/>
</dbReference>
<gene>
    <name evidence="1" type="ORF">LCIT_20250</name>
</gene>
<dbReference type="NCBIfam" id="NF041498">
    <property type="entry name" value="MobP2"/>
    <property type="match status" value="1"/>
</dbReference>
<protein>
    <submittedName>
        <fullName evidence="1">Uncharacterized protein</fullName>
    </submittedName>
</protein>